<comment type="subunit">
    <text evidence="3 10">Homodimers and heterodimers.</text>
</comment>
<feature type="domain" description="PB1" evidence="12">
    <location>
        <begin position="149"/>
        <end position="234"/>
    </location>
</feature>
<dbReference type="SUPFAM" id="SSF54277">
    <property type="entry name" value="CAD &amp; PB1 domains"/>
    <property type="match status" value="1"/>
</dbReference>
<dbReference type="Pfam" id="PF02309">
    <property type="entry name" value="AUX_IAA"/>
    <property type="match status" value="1"/>
</dbReference>
<evidence type="ECO:0000256" key="7">
    <source>
        <dbReference type="ARBA" id="ARBA00023242"/>
    </source>
</evidence>
<proteinExistence type="inferred from homology"/>
<evidence type="ECO:0000256" key="5">
    <source>
        <dbReference type="ARBA" id="ARBA00023015"/>
    </source>
</evidence>
<evidence type="ECO:0000256" key="9">
    <source>
        <dbReference type="ARBA" id="ARBA00025283"/>
    </source>
</evidence>
<evidence type="ECO:0000256" key="1">
    <source>
        <dbReference type="ARBA" id="ARBA00004123"/>
    </source>
</evidence>
<organism evidence="13 14">
    <name type="scientific">Rosa chinensis</name>
    <name type="common">China rose</name>
    <dbReference type="NCBI Taxonomy" id="74649"/>
    <lineage>
        <taxon>Eukaryota</taxon>
        <taxon>Viridiplantae</taxon>
        <taxon>Streptophyta</taxon>
        <taxon>Embryophyta</taxon>
        <taxon>Tracheophyta</taxon>
        <taxon>Spermatophyta</taxon>
        <taxon>Magnoliopsida</taxon>
        <taxon>eudicotyledons</taxon>
        <taxon>Gunneridae</taxon>
        <taxon>Pentapetalae</taxon>
        <taxon>rosids</taxon>
        <taxon>fabids</taxon>
        <taxon>Rosales</taxon>
        <taxon>Rosaceae</taxon>
        <taxon>Rosoideae</taxon>
        <taxon>Rosoideae incertae sedis</taxon>
        <taxon>Rosa</taxon>
    </lineage>
</organism>
<comment type="similarity">
    <text evidence="2 10">Belongs to the Aux/IAA family.</text>
</comment>
<evidence type="ECO:0000256" key="8">
    <source>
        <dbReference type="ARBA" id="ARBA00023294"/>
    </source>
</evidence>
<dbReference type="GO" id="GO:0005634">
    <property type="term" value="C:nucleus"/>
    <property type="evidence" value="ECO:0007669"/>
    <property type="project" value="UniProtKB-SubCell"/>
</dbReference>
<gene>
    <name evidence="13" type="ORF">RchiOBHm_Chr6g0297821</name>
</gene>
<protein>
    <recommendedName>
        <fullName evidence="10">Auxin-responsive protein</fullName>
    </recommendedName>
</protein>
<comment type="function">
    <text evidence="9">Aux/IAA proteins are short-lived transcriptional factors that function as repressors of early auxin response genes at low auxin concentrations. Repression is thought to result from the interaction with auxin response factors (ARFs), proteins that bind to the auxin-responsive promoter element (AuxRE). Formation of heterodimers with ARF proteins may alter their ability to modulate early auxin response genes expression.</text>
</comment>
<dbReference type="Gramene" id="PRQ26733">
    <property type="protein sequence ID" value="PRQ26733"/>
    <property type="gene ID" value="RchiOBHm_Chr6g0297821"/>
</dbReference>
<dbReference type="InterPro" id="IPR033389">
    <property type="entry name" value="AUX/IAA_dom"/>
</dbReference>
<dbReference type="OrthoDB" id="778717at2759"/>
<dbReference type="AlphaFoldDB" id="A0A2P6PXS2"/>
<dbReference type="InterPro" id="IPR053793">
    <property type="entry name" value="PB1-like"/>
</dbReference>
<keyword evidence="4 10" id="KW-0678">Repressor</keyword>
<dbReference type="Gene3D" id="3.10.20.90">
    <property type="entry name" value="Phosphatidylinositol 3-kinase Catalytic Subunit, Chain A, domain 1"/>
    <property type="match status" value="1"/>
</dbReference>
<dbReference type="PANTHER" id="PTHR31734">
    <property type="entry name" value="AUXIN-RESPONSIVE PROTEIN IAA17"/>
    <property type="match status" value="1"/>
</dbReference>
<evidence type="ECO:0000313" key="14">
    <source>
        <dbReference type="Proteomes" id="UP000238479"/>
    </source>
</evidence>
<evidence type="ECO:0000256" key="3">
    <source>
        <dbReference type="ARBA" id="ARBA00011726"/>
    </source>
</evidence>
<dbReference type="PANTHER" id="PTHR31734:SF44">
    <property type="entry name" value="AUXIN-RESPONSIVE PROTEIN"/>
    <property type="match status" value="1"/>
</dbReference>
<evidence type="ECO:0000259" key="12">
    <source>
        <dbReference type="PROSITE" id="PS51745"/>
    </source>
</evidence>
<keyword evidence="5 10" id="KW-0805">Transcription regulation</keyword>
<sequence>MELQLGLALSLPVHQNAPVKGFDVTSHGVMGLDLWSYGCCLESKKKRSHDTAFEKIGNDDESKMLPLLLWHGQPDEEDDDGKRQKKRDSCSLIDTNDDGEGNQVVGWPPIKSWRKKMFFPDHQHHGRGRHDLQNHQNIVAKENDGAENSMYVKVKMEGVGILRKIDIKLHHSYQTLRDSLIAMFAKCKGCENEDTADFTLTYQDVHGDWSVAGDVPWQTFVNSVQRLEIVKNGG</sequence>
<keyword evidence="8 10" id="KW-0927">Auxin signaling pathway</keyword>
<dbReference type="EMBL" id="PDCK01000044">
    <property type="protein sequence ID" value="PRQ26733.1"/>
    <property type="molecule type" value="Genomic_DNA"/>
</dbReference>
<dbReference type="InterPro" id="IPR003311">
    <property type="entry name" value="AUX_IAA"/>
</dbReference>
<evidence type="ECO:0000256" key="11">
    <source>
        <dbReference type="SAM" id="MobiDB-lite"/>
    </source>
</evidence>
<dbReference type="PROSITE" id="PS51745">
    <property type="entry name" value="PB1"/>
    <property type="match status" value="1"/>
</dbReference>
<dbReference type="Proteomes" id="UP000238479">
    <property type="component" value="Chromosome 6"/>
</dbReference>
<dbReference type="GO" id="GO:0009734">
    <property type="term" value="P:auxin-activated signaling pathway"/>
    <property type="evidence" value="ECO:0007669"/>
    <property type="project" value="UniProtKB-UniRule"/>
</dbReference>
<comment type="subcellular location">
    <subcellularLocation>
        <location evidence="1 10">Nucleus</location>
    </subcellularLocation>
</comment>
<reference evidence="13 14" key="1">
    <citation type="journal article" date="2018" name="Nat. Genet.">
        <title>The Rosa genome provides new insights in the design of modern roses.</title>
        <authorList>
            <person name="Bendahmane M."/>
        </authorList>
    </citation>
    <scope>NUCLEOTIDE SEQUENCE [LARGE SCALE GENOMIC DNA]</scope>
    <source>
        <strain evidence="14">cv. Old Blush</strain>
    </source>
</reference>
<accession>A0A2P6PXS2</accession>
<keyword evidence="14" id="KW-1185">Reference proteome</keyword>
<evidence type="ECO:0000256" key="6">
    <source>
        <dbReference type="ARBA" id="ARBA00023163"/>
    </source>
</evidence>
<evidence type="ECO:0000256" key="10">
    <source>
        <dbReference type="RuleBase" id="RU004549"/>
    </source>
</evidence>
<comment type="caution">
    <text evidence="13">The sequence shown here is derived from an EMBL/GenBank/DDBJ whole genome shotgun (WGS) entry which is preliminary data.</text>
</comment>
<feature type="region of interest" description="Disordered" evidence="11">
    <location>
        <begin position="71"/>
        <end position="105"/>
    </location>
</feature>
<evidence type="ECO:0000256" key="4">
    <source>
        <dbReference type="ARBA" id="ARBA00022491"/>
    </source>
</evidence>
<evidence type="ECO:0000256" key="2">
    <source>
        <dbReference type="ARBA" id="ARBA00006728"/>
    </source>
</evidence>
<evidence type="ECO:0000313" key="13">
    <source>
        <dbReference type="EMBL" id="PRQ26733.1"/>
    </source>
</evidence>
<name>A0A2P6PXS2_ROSCH</name>
<keyword evidence="6 10" id="KW-0804">Transcription</keyword>
<keyword evidence="7 10" id="KW-0539">Nucleus</keyword>
<dbReference type="OMA" id="PWQTFIK"/>
<dbReference type="STRING" id="74649.A0A2P6PXS2"/>
<dbReference type="GO" id="GO:0006355">
    <property type="term" value="P:regulation of DNA-templated transcription"/>
    <property type="evidence" value="ECO:0007669"/>
    <property type="project" value="InterPro"/>
</dbReference>